<feature type="compositionally biased region" description="Polar residues" evidence="5">
    <location>
        <begin position="185"/>
        <end position="199"/>
    </location>
</feature>
<feature type="region of interest" description="Disordered" evidence="5">
    <location>
        <begin position="1259"/>
        <end position="1422"/>
    </location>
</feature>
<feature type="compositionally biased region" description="Polar residues" evidence="5">
    <location>
        <begin position="1173"/>
        <end position="1184"/>
    </location>
</feature>
<accession>A0A210PR56</accession>
<feature type="compositionally biased region" description="Basic and acidic residues" evidence="5">
    <location>
        <begin position="823"/>
        <end position="836"/>
    </location>
</feature>
<dbReference type="Pfam" id="PF11699">
    <property type="entry name" value="CENP-C_C"/>
    <property type="match status" value="1"/>
</dbReference>
<feature type="compositionally biased region" description="Basic residues" evidence="5">
    <location>
        <begin position="1554"/>
        <end position="1573"/>
    </location>
</feature>
<dbReference type="GO" id="GO:0000776">
    <property type="term" value="C:kinetochore"/>
    <property type="evidence" value="ECO:0007669"/>
    <property type="project" value="InterPro"/>
</dbReference>
<dbReference type="InterPro" id="IPR014710">
    <property type="entry name" value="RmlC-like_jellyroll"/>
</dbReference>
<dbReference type="Gene3D" id="2.60.120.10">
    <property type="entry name" value="Jelly Rolls"/>
    <property type="match status" value="1"/>
</dbReference>
<feature type="region of interest" description="Disordered" evidence="5">
    <location>
        <begin position="461"/>
        <end position="515"/>
    </location>
</feature>
<feature type="compositionally biased region" description="Polar residues" evidence="5">
    <location>
        <begin position="580"/>
        <end position="589"/>
    </location>
</feature>
<feature type="compositionally biased region" description="Basic and acidic residues" evidence="5">
    <location>
        <begin position="249"/>
        <end position="263"/>
    </location>
</feature>
<dbReference type="GO" id="GO:0051455">
    <property type="term" value="P:spindle attachment to meiosis I kinetochore"/>
    <property type="evidence" value="ECO:0007669"/>
    <property type="project" value="TreeGrafter"/>
</dbReference>
<dbReference type="InterPro" id="IPR028386">
    <property type="entry name" value="CENP-C/Mif2/cnp3"/>
</dbReference>
<feature type="domain" description="Mif2/CENP-C cupin" evidence="6">
    <location>
        <begin position="1636"/>
        <end position="1718"/>
    </location>
</feature>
<comment type="similarity">
    <text evidence="2">Belongs to the CENP-C/MIF2 family.</text>
</comment>
<feature type="compositionally biased region" description="Low complexity" evidence="5">
    <location>
        <begin position="1185"/>
        <end position="1197"/>
    </location>
</feature>
<dbReference type="EMBL" id="NEDP02005550">
    <property type="protein sequence ID" value="OWF38971.1"/>
    <property type="molecule type" value="Genomic_DNA"/>
</dbReference>
<feature type="region of interest" description="Disordered" evidence="5">
    <location>
        <begin position="74"/>
        <end position="110"/>
    </location>
</feature>
<comment type="subcellular location">
    <subcellularLocation>
        <location evidence="1">Nucleus</location>
    </subcellularLocation>
</comment>
<feature type="region of interest" description="Disordered" evidence="5">
    <location>
        <begin position="1438"/>
        <end position="1461"/>
    </location>
</feature>
<evidence type="ECO:0000256" key="3">
    <source>
        <dbReference type="ARBA" id="ARBA00023125"/>
    </source>
</evidence>
<feature type="compositionally biased region" description="Basic residues" evidence="5">
    <location>
        <begin position="674"/>
        <end position="685"/>
    </location>
</feature>
<evidence type="ECO:0000256" key="5">
    <source>
        <dbReference type="SAM" id="MobiDB-lite"/>
    </source>
</evidence>
<feature type="compositionally biased region" description="Basic and acidic residues" evidence="5">
    <location>
        <begin position="894"/>
        <end position="907"/>
    </location>
</feature>
<protein>
    <submittedName>
        <fullName evidence="7">Centromere protein C 1</fullName>
    </submittedName>
</protein>
<feature type="compositionally biased region" description="Acidic residues" evidence="5">
    <location>
        <begin position="981"/>
        <end position="1000"/>
    </location>
</feature>
<feature type="compositionally biased region" description="Polar residues" evidence="5">
    <location>
        <begin position="235"/>
        <end position="248"/>
    </location>
</feature>
<feature type="compositionally biased region" description="Acidic residues" evidence="5">
    <location>
        <begin position="1313"/>
        <end position="1350"/>
    </location>
</feature>
<feature type="compositionally biased region" description="Polar residues" evidence="5">
    <location>
        <begin position="90"/>
        <end position="110"/>
    </location>
</feature>
<name>A0A210PR56_MIZYE</name>
<dbReference type="OrthoDB" id="1939643at2759"/>
<feature type="compositionally biased region" description="Polar residues" evidence="5">
    <location>
        <begin position="688"/>
        <end position="697"/>
    </location>
</feature>
<dbReference type="Proteomes" id="UP000242188">
    <property type="component" value="Unassembled WGS sequence"/>
</dbReference>
<evidence type="ECO:0000313" key="8">
    <source>
        <dbReference type="Proteomes" id="UP000242188"/>
    </source>
</evidence>
<organism evidence="7 8">
    <name type="scientific">Mizuhopecten yessoensis</name>
    <name type="common">Japanese scallop</name>
    <name type="synonym">Patinopecten yessoensis</name>
    <dbReference type="NCBI Taxonomy" id="6573"/>
    <lineage>
        <taxon>Eukaryota</taxon>
        <taxon>Metazoa</taxon>
        <taxon>Spiralia</taxon>
        <taxon>Lophotrochozoa</taxon>
        <taxon>Mollusca</taxon>
        <taxon>Bivalvia</taxon>
        <taxon>Autobranchia</taxon>
        <taxon>Pteriomorphia</taxon>
        <taxon>Pectinida</taxon>
        <taxon>Pectinoidea</taxon>
        <taxon>Pectinidae</taxon>
        <taxon>Mizuhopecten</taxon>
    </lineage>
</organism>
<feature type="compositionally biased region" description="Polar residues" evidence="5">
    <location>
        <begin position="1137"/>
        <end position="1156"/>
    </location>
</feature>
<dbReference type="GO" id="GO:0019237">
    <property type="term" value="F:centromeric DNA binding"/>
    <property type="evidence" value="ECO:0007669"/>
    <property type="project" value="InterPro"/>
</dbReference>
<feature type="compositionally biased region" description="Basic and acidic residues" evidence="5">
    <location>
        <begin position="74"/>
        <end position="86"/>
    </location>
</feature>
<keyword evidence="8" id="KW-1185">Reference proteome</keyword>
<dbReference type="GO" id="GO:0051382">
    <property type="term" value="P:kinetochore assembly"/>
    <property type="evidence" value="ECO:0007669"/>
    <property type="project" value="InterPro"/>
</dbReference>
<feature type="compositionally biased region" description="Basic residues" evidence="5">
    <location>
        <begin position="1111"/>
        <end position="1126"/>
    </location>
</feature>
<comment type="caution">
    <text evidence="7">The sequence shown here is derived from an EMBL/GenBank/DDBJ whole genome shotgun (WGS) entry which is preliminary data.</text>
</comment>
<feature type="compositionally biased region" description="Basic and acidic residues" evidence="5">
    <location>
        <begin position="698"/>
        <end position="715"/>
    </location>
</feature>
<dbReference type="PANTHER" id="PTHR16684">
    <property type="entry name" value="CENTROMERE PROTEIN C"/>
    <property type="match status" value="1"/>
</dbReference>
<feature type="region of interest" description="Disordered" evidence="5">
    <location>
        <begin position="185"/>
        <end position="294"/>
    </location>
</feature>
<proteinExistence type="inferred from homology"/>
<feature type="compositionally biased region" description="Polar residues" evidence="5">
    <location>
        <begin position="1367"/>
        <end position="1379"/>
    </location>
</feature>
<feature type="compositionally biased region" description="Basic and acidic residues" evidence="5">
    <location>
        <begin position="561"/>
        <end position="579"/>
    </location>
</feature>
<feature type="compositionally biased region" description="Polar residues" evidence="5">
    <location>
        <begin position="609"/>
        <end position="618"/>
    </location>
</feature>
<feature type="compositionally biased region" description="Polar residues" evidence="5">
    <location>
        <begin position="837"/>
        <end position="851"/>
    </location>
</feature>
<feature type="compositionally biased region" description="Basic and acidic residues" evidence="5">
    <location>
        <begin position="530"/>
        <end position="539"/>
    </location>
</feature>
<feature type="compositionally biased region" description="Basic and acidic residues" evidence="5">
    <location>
        <begin position="870"/>
        <end position="884"/>
    </location>
</feature>
<evidence type="ECO:0000256" key="2">
    <source>
        <dbReference type="ARBA" id="ARBA00010291"/>
    </source>
</evidence>
<sequence>MGKPKKKKDFFVNPLKNKNIGWRSGQDLLAGKVIRVNEQGFENLEDYYSESDADFTQDLTANISRVTRNSKENKYNKSIAENHDAENDALPQNSRFESSQTGPMGSSQSSNMFAWLKNKNIGRRTGKDVLAGKVITKNSQGFDNIEDYFSESSDAESMFMSKSCISVGLDNTDVVSEKSDSCHSVSQISQATTDGQASNDSEDSCPTPRPQPLPPTASLATPILEASEGEEDTPTNKLHNSSVQNESCSGKDGEISSHKEVKRQSRGSLKNQDMSSDDEEVQFKSTNTGETSEVMAMSEQTAEVTAAADKTSEDTAVTEKLTEDIAVTEKLTEDIAVTEKLTEDIAVIEKLTEVTDVIEKVTDVTEKVTEVTAVTEKLAEVTAVTEKLAETTTVEDKTSEVTALMGKSSKSYISNTINIGGNVTGSLTKSDDPSMETTGPIPSFRTRKKLSFSALEKSLMIKENKKKKRSTSEVSPVVNSNPFINRSGTKSTSSSIMEDTGDSSQTSAPESLDQMSDWYVEEEFRIVSDDSVSKIAEAKRKSKGGVKLTRGGKSQSQSGKSVERRTSKAREENVPDRESSMSVKMQTAKSVGKRKSQIVPPNVGEESIETNSQNTSSTMRKKSLKRKSNNEGESFKAEVKTAKSVGKRKSQIQQAVSAKDAEENVDENSQKQGKTLKQKILKRKSIASVPSKTADQSNGKDKHTKGCEDLGEKQTKAKKRKSLAVKNRTMYEGNKSEKVEYSYDSDNSSVIIDEYEKEIEKELKSRKSRAHKPDYVSGKPSKSVADAVSGKPTKSVADDNVKLNKNVVKKRRTFVLGDDDSETKEPLERIQTDIKNTKASVSDTGGWSSRSKVTDTGDISTKKRGQKNKSLLEKKQGETSHDMDIENDGNSSEKVFDDDLNKKEGSVVKKPLKRIGRNSRKSCPQIRSIPTTHPSNDTEDNGVGKKMRKNGRKSYPSKSVPARQSKGMKDHIDEGSIMDTAADEDLPCEDVPVEEEPCEDLPDKDLSSDNLPDDNILEEQEQDIRKNRRPRRAVAAKRKPDKKTKGTGLLKQTLSKNKTKKGVTEKKKGMPEKQSNVLKTGKTEPKQVSTAKGKLRNEQVSENKPNNGSKSKSKILSKAKGRRKQKISIGYVEGDSLTCTPKISSNSLTLSKTAARTLQLDVSEEQEVDNLDINESVSNVQSSQKNKMSSRKNSLSNRKSKKQKGKKGENVASRENDDEKEVSAVIVSDPVPADNDIPMLSQSKQSNLRRSLLANTILSPQGSFTPFSATPGSEFTLTRREEMFRSGVSFRQLKVERSGKKSISQNRSKTSDIEDNDQDVAVDKDEDDDDQNLDADEDVQDEVDYGDENGNDFPQNEIDDDIRDAQESSPKQQSTSNRKQLARRKSGLSKGLLGATPKSSSSPANLTPCLVTPGRKSLSKARRVTISNQVTEAVYIVPSDTSSPDSPISSKASRRPSIPGGELTTYISMSSTPIHACERTTTETPEPFQKPEKCKIILPDPSPPDGVRRSQRTRVQTLEWYKNERVDYKYRKSGGFVIAGIIPSQEAKILEHEKKKRKNMQKAHKMKKKKKKAASPPRNLSMHTPIPSDMNLTVSDEIPVMNPDTEEEVYVECFASKDSGVFVGPSGKQPSPEDPFVMSRILDQKGFGTGMLLLRPLQEKTIQMVSRGTLIFLLAQGVITMTVHKASVIMEAGDSAFVPRGNTYSMKNLRSEEAKLSYTVLKETLDTSNMWTS</sequence>
<feature type="compositionally biased region" description="Acidic residues" evidence="5">
    <location>
        <begin position="1162"/>
        <end position="1172"/>
    </location>
</feature>
<keyword evidence="4" id="KW-0539">Nucleus</keyword>
<feature type="compositionally biased region" description="Basic residues" evidence="5">
    <location>
        <begin position="910"/>
        <end position="920"/>
    </location>
</feature>
<dbReference type="PANTHER" id="PTHR16684:SF11">
    <property type="entry name" value="CENTROMERE PROTEIN C"/>
    <property type="match status" value="1"/>
</dbReference>
<evidence type="ECO:0000313" key="7">
    <source>
        <dbReference type="EMBL" id="OWF38971.1"/>
    </source>
</evidence>
<feature type="compositionally biased region" description="Low complexity" evidence="5">
    <location>
        <begin position="551"/>
        <end position="560"/>
    </location>
</feature>
<keyword evidence="3" id="KW-0238">DNA-binding</keyword>
<feature type="region of interest" description="Disordered" evidence="5">
    <location>
        <begin position="530"/>
        <end position="729"/>
    </location>
</feature>
<dbReference type="SUPFAM" id="SSF51182">
    <property type="entry name" value="RmlC-like cupins"/>
    <property type="match status" value="1"/>
</dbReference>
<feature type="region of interest" description="Disordered" evidence="5">
    <location>
        <begin position="762"/>
        <end position="1243"/>
    </location>
</feature>
<feature type="region of interest" description="Disordered" evidence="5">
    <location>
        <begin position="1554"/>
        <end position="1592"/>
    </location>
</feature>
<feature type="compositionally biased region" description="Polar residues" evidence="5">
    <location>
        <begin position="1259"/>
        <end position="1276"/>
    </location>
</feature>
<feature type="compositionally biased region" description="Basic and acidic residues" evidence="5">
    <location>
        <begin position="628"/>
        <end position="641"/>
    </location>
</feature>
<gene>
    <name evidence="7" type="ORF">KP79_PYT08936</name>
</gene>
<feature type="compositionally biased region" description="Low complexity" evidence="5">
    <location>
        <begin position="1438"/>
        <end position="1450"/>
    </location>
</feature>
<dbReference type="GO" id="GO:0005634">
    <property type="term" value="C:nucleus"/>
    <property type="evidence" value="ECO:0007669"/>
    <property type="project" value="UniProtKB-SubCell"/>
</dbReference>
<evidence type="ECO:0000256" key="1">
    <source>
        <dbReference type="ARBA" id="ARBA00004123"/>
    </source>
</evidence>
<dbReference type="InterPro" id="IPR025974">
    <property type="entry name" value="Mif2/CENP-C_cupin"/>
</dbReference>
<evidence type="ECO:0000256" key="4">
    <source>
        <dbReference type="ARBA" id="ARBA00023242"/>
    </source>
</evidence>
<dbReference type="STRING" id="6573.A0A210PR56"/>
<dbReference type="GO" id="GO:0051315">
    <property type="term" value="P:attachment of mitotic spindle microtubules to kinetochore"/>
    <property type="evidence" value="ECO:0007669"/>
    <property type="project" value="TreeGrafter"/>
</dbReference>
<feature type="compositionally biased region" description="Basic residues" evidence="5">
    <location>
        <begin position="1026"/>
        <end position="1042"/>
    </location>
</feature>
<feature type="compositionally biased region" description="Basic and acidic residues" evidence="5">
    <location>
        <begin position="1062"/>
        <end position="1071"/>
    </location>
</feature>
<feature type="compositionally biased region" description="Basic and acidic residues" evidence="5">
    <location>
        <begin position="1206"/>
        <end position="1217"/>
    </location>
</feature>
<feature type="compositionally biased region" description="Acidic residues" evidence="5">
    <location>
        <begin position="1011"/>
        <end position="1021"/>
    </location>
</feature>
<evidence type="ECO:0000259" key="6">
    <source>
        <dbReference type="Pfam" id="PF11699"/>
    </source>
</evidence>
<dbReference type="InterPro" id="IPR011051">
    <property type="entry name" value="RmlC_Cupin_sf"/>
</dbReference>
<feature type="compositionally biased region" description="Low complexity" evidence="5">
    <location>
        <begin position="1046"/>
        <end position="1056"/>
    </location>
</feature>
<feature type="compositionally biased region" description="Polar residues" evidence="5">
    <location>
        <begin position="472"/>
        <end position="509"/>
    </location>
</feature>
<feature type="region of interest" description="Disordered" evidence="5">
    <location>
        <begin position="423"/>
        <end position="444"/>
    </location>
</feature>
<reference evidence="7 8" key="1">
    <citation type="journal article" date="2017" name="Nat. Ecol. Evol.">
        <title>Scallop genome provides insights into evolution of bilaterian karyotype and development.</title>
        <authorList>
            <person name="Wang S."/>
            <person name="Zhang J."/>
            <person name="Jiao W."/>
            <person name="Li J."/>
            <person name="Xun X."/>
            <person name="Sun Y."/>
            <person name="Guo X."/>
            <person name="Huan P."/>
            <person name="Dong B."/>
            <person name="Zhang L."/>
            <person name="Hu X."/>
            <person name="Sun X."/>
            <person name="Wang J."/>
            <person name="Zhao C."/>
            <person name="Wang Y."/>
            <person name="Wang D."/>
            <person name="Huang X."/>
            <person name="Wang R."/>
            <person name="Lv J."/>
            <person name="Li Y."/>
            <person name="Zhang Z."/>
            <person name="Liu B."/>
            <person name="Lu W."/>
            <person name="Hui Y."/>
            <person name="Liang J."/>
            <person name="Zhou Z."/>
            <person name="Hou R."/>
            <person name="Li X."/>
            <person name="Liu Y."/>
            <person name="Li H."/>
            <person name="Ning X."/>
            <person name="Lin Y."/>
            <person name="Zhao L."/>
            <person name="Xing Q."/>
            <person name="Dou J."/>
            <person name="Li Y."/>
            <person name="Mao J."/>
            <person name="Guo H."/>
            <person name="Dou H."/>
            <person name="Li T."/>
            <person name="Mu C."/>
            <person name="Jiang W."/>
            <person name="Fu Q."/>
            <person name="Fu X."/>
            <person name="Miao Y."/>
            <person name="Liu J."/>
            <person name="Yu Q."/>
            <person name="Li R."/>
            <person name="Liao H."/>
            <person name="Li X."/>
            <person name="Kong Y."/>
            <person name="Jiang Z."/>
            <person name="Chourrout D."/>
            <person name="Li R."/>
            <person name="Bao Z."/>
        </authorList>
    </citation>
    <scope>NUCLEOTIDE SEQUENCE [LARGE SCALE GENOMIC DNA]</scope>
    <source>
        <strain evidence="7 8">PY_sf001</strain>
    </source>
</reference>